<dbReference type="Pfam" id="PF02687">
    <property type="entry name" value="FtsX"/>
    <property type="match status" value="1"/>
</dbReference>
<keyword evidence="10 12" id="KW-0472">Membrane</keyword>
<evidence type="ECO:0000256" key="7">
    <source>
        <dbReference type="ARBA" id="ARBA00022618"/>
    </source>
</evidence>
<dbReference type="NCBIfam" id="NF038346">
    <property type="entry name" value="FtsX_actino"/>
    <property type="match status" value="1"/>
</dbReference>
<evidence type="ECO:0000256" key="5">
    <source>
        <dbReference type="ARBA" id="ARBA00021907"/>
    </source>
</evidence>
<dbReference type="Pfam" id="PF18075">
    <property type="entry name" value="FtsX_ECD"/>
    <property type="match status" value="1"/>
</dbReference>
<comment type="similarity">
    <text evidence="3 12">Belongs to the ABC-4 integral membrane protein family. FtsX subfamily.</text>
</comment>
<feature type="transmembrane region" description="Helical" evidence="13">
    <location>
        <begin position="171"/>
        <end position="201"/>
    </location>
</feature>
<evidence type="ECO:0000256" key="12">
    <source>
        <dbReference type="PIRNR" id="PIRNR003097"/>
    </source>
</evidence>
<sequence length="304" mass="32814">MKLGFIVGEVLSALRRNVSMVVSVVLVTFVSLVFVGSAALLQMQVNGMKDYWYDRVQVAVFLCPEGSPVQTCAGGEATEEQKAAIEEALQGDDLAPYVEEVIFEDKATAFRLYNEQFEGTSLEGAVAEDQMQESFRVRLVDAEQYEILDEYFSATEGVEDVVDQHELLDQIFAVLNVLTMVAIAVAVLMLVCAVLLISTTIRLSAFSRRRETGIMRLVGASNAFIQMPFVLEGVIASGVGAVLASVALGAVVYFGVDGWLQDRAPSFDLVGLGDVALVAPALVVLGIVLAGVASLVTLRRYMKV</sequence>
<dbReference type="Gene3D" id="3.30.70.3040">
    <property type="match status" value="1"/>
</dbReference>
<dbReference type="RefSeq" id="WP_344307035.1">
    <property type="nucleotide sequence ID" value="NZ_BAAANO010000005.1"/>
</dbReference>
<keyword evidence="8 13" id="KW-0812">Transmembrane</keyword>
<keyword evidence="11 12" id="KW-0131">Cell cycle</keyword>
<dbReference type="EMBL" id="BAAANO010000005">
    <property type="protein sequence ID" value="GAA2001324.1"/>
    <property type="molecule type" value="Genomic_DNA"/>
</dbReference>
<dbReference type="InterPro" id="IPR040690">
    <property type="entry name" value="FtsX_ECD"/>
</dbReference>
<dbReference type="InterPro" id="IPR004513">
    <property type="entry name" value="FtsX"/>
</dbReference>
<feature type="domain" description="ABC3 transporter permease C-terminal" evidence="14">
    <location>
        <begin position="184"/>
        <end position="303"/>
    </location>
</feature>
<evidence type="ECO:0000256" key="1">
    <source>
        <dbReference type="ARBA" id="ARBA00003552"/>
    </source>
</evidence>
<feature type="transmembrane region" description="Helical" evidence="13">
    <location>
        <begin position="21"/>
        <end position="41"/>
    </location>
</feature>
<evidence type="ECO:0000256" key="13">
    <source>
        <dbReference type="SAM" id="Phobius"/>
    </source>
</evidence>
<keyword evidence="7 12" id="KW-0132">Cell division</keyword>
<evidence type="ECO:0000256" key="9">
    <source>
        <dbReference type="ARBA" id="ARBA00022989"/>
    </source>
</evidence>
<evidence type="ECO:0000259" key="14">
    <source>
        <dbReference type="Pfam" id="PF02687"/>
    </source>
</evidence>
<proteinExistence type="inferred from homology"/>
<evidence type="ECO:0000256" key="11">
    <source>
        <dbReference type="ARBA" id="ARBA00023306"/>
    </source>
</evidence>
<protein>
    <recommendedName>
        <fullName evidence="5 12">Cell division protein FtsX</fullName>
    </recommendedName>
</protein>
<evidence type="ECO:0000313" key="16">
    <source>
        <dbReference type="EMBL" id="GAA2001324.1"/>
    </source>
</evidence>
<dbReference type="PANTHER" id="PTHR47755">
    <property type="entry name" value="CELL DIVISION PROTEIN FTSX"/>
    <property type="match status" value="1"/>
</dbReference>
<evidence type="ECO:0000256" key="2">
    <source>
        <dbReference type="ARBA" id="ARBA00004651"/>
    </source>
</evidence>
<evidence type="ECO:0000256" key="8">
    <source>
        <dbReference type="ARBA" id="ARBA00022692"/>
    </source>
</evidence>
<keyword evidence="6 12" id="KW-1003">Cell membrane</keyword>
<comment type="subunit">
    <text evidence="4">Forms a membrane-associated complex with FtsE.</text>
</comment>
<dbReference type="InterPro" id="IPR003838">
    <property type="entry name" value="ABC3_permease_C"/>
</dbReference>
<dbReference type="PIRSF" id="PIRSF003097">
    <property type="entry name" value="FtsX"/>
    <property type="match status" value="1"/>
</dbReference>
<feature type="transmembrane region" description="Helical" evidence="13">
    <location>
        <begin position="234"/>
        <end position="256"/>
    </location>
</feature>
<keyword evidence="17" id="KW-1185">Reference proteome</keyword>
<evidence type="ECO:0000256" key="6">
    <source>
        <dbReference type="ARBA" id="ARBA00022475"/>
    </source>
</evidence>
<comment type="subcellular location">
    <subcellularLocation>
        <location evidence="2">Cell membrane</location>
        <topology evidence="2">Multi-pass membrane protein</topology>
    </subcellularLocation>
</comment>
<dbReference type="InterPro" id="IPR047929">
    <property type="entry name" value="FtsX_actino"/>
</dbReference>
<feature type="transmembrane region" description="Helical" evidence="13">
    <location>
        <begin position="276"/>
        <end position="298"/>
    </location>
</feature>
<evidence type="ECO:0000313" key="17">
    <source>
        <dbReference type="Proteomes" id="UP001500755"/>
    </source>
</evidence>
<organism evidence="16 17">
    <name type="scientific">Brevibacterium samyangense</name>
    <dbReference type="NCBI Taxonomy" id="366888"/>
    <lineage>
        <taxon>Bacteria</taxon>
        <taxon>Bacillati</taxon>
        <taxon>Actinomycetota</taxon>
        <taxon>Actinomycetes</taxon>
        <taxon>Micrococcales</taxon>
        <taxon>Brevibacteriaceae</taxon>
        <taxon>Brevibacterium</taxon>
    </lineage>
</organism>
<gene>
    <name evidence="16" type="primary">ftsX</name>
    <name evidence="16" type="ORF">GCM10009755_07170</name>
</gene>
<dbReference type="Proteomes" id="UP001500755">
    <property type="component" value="Unassembled WGS sequence"/>
</dbReference>
<evidence type="ECO:0000256" key="3">
    <source>
        <dbReference type="ARBA" id="ARBA00007379"/>
    </source>
</evidence>
<evidence type="ECO:0000256" key="10">
    <source>
        <dbReference type="ARBA" id="ARBA00023136"/>
    </source>
</evidence>
<name>A0ABP5EPV4_9MICO</name>
<dbReference type="PANTHER" id="PTHR47755:SF1">
    <property type="entry name" value="CELL DIVISION PROTEIN FTSX"/>
    <property type="match status" value="1"/>
</dbReference>
<comment type="caution">
    <text evidence="16">The sequence shown here is derived from an EMBL/GenBank/DDBJ whole genome shotgun (WGS) entry which is preliminary data.</text>
</comment>
<evidence type="ECO:0000259" key="15">
    <source>
        <dbReference type="Pfam" id="PF18075"/>
    </source>
</evidence>
<reference evidence="17" key="1">
    <citation type="journal article" date="2019" name="Int. J. Syst. Evol. Microbiol.">
        <title>The Global Catalogue of Microorganisms (GCM) 10K type strain sequencing project: providing services to taxonomists for standard genome sequencing and annotation.</title>
        <authorList>
            <consortium name="The Broad Institute Genomics Platform"/>
            <consortium name="The Broad Institute Genome Sequencing Center for Infectious Disease"/>
            <person name="Wu L."/>
            <person name="Ma J."/>
        </authorList>
    </citation>
    <scope>NUCLEOTIDE SEQUENCE [LARGE SCALE GENOMIC DNA]</scope>
    <source>
        <strain evidence="17">JCM 14546</strain>
    </source>
</reference>
<accession>A0ABP5EPV4</accession>
<comment type="function">
    <text evidence="1">Part of the ABC transporter FtsEX involved in cellular division.</text>
</comment>
<evidence type="ECO:0000256" key="4">
    <source>
        <dbReference type="ARBA" id="ARBA00011160"/>
    </source>
</evidence>
<feature type="domain" description="FtsX extracellular" evidence="15">
    <location>
        <begin position="56"/>
        <end position="161"/>
    </location>
</feature>
<keyword evidence="9 13" id="KW-1133">Transmembrane helix</keyword>